<dbReference type="EMBL" id="JACHOO010000001">
    <property type="protein sequence ID" value="MBB5751226.1"/>
    <property type="molecule type" value="Genomic_DNA"/>
</dbReference>
<evidence type="ECO:0000313" key="1">
    <source>
        <dbReference type="EMBL" id="MBB5751226.1"/>
    </source>
</evidence>
<gene>
    <name evidence="1" type="ORF">GGQ63_000269</name>
</gene>
<accession>A0A7W9FJ56</accession>
<sequence>MIVLITTRGHGYTLGSINKGTFGVPTPPFRRTTYDRMFRRFRAPRATYVFADLERLSPFELSLAADLYRALTAAGFRCLNDPARAMSRVELLVALEAAGINPFGAYRADTAPRPKRFPVFLRSEQDHVQAADTLYPDQDTLDAALVRLRAAGTPLRGLLVVEQAAEPYAEGRWAKWGTWRVGDHMSVDHIAVDDTWLVKYGDHAKVTGAIAEDEHDAVLSNRFAEPVRRAFDIGGIAFGRADHGSFGGRPVVYEINTNAYLGRYSNHKNPLRAEAHRVARTRFAEALEAIDSEGGGSVALPATPLRRPLAWWQIGFVGPKRP</sequence>
<proteinExistence type="predicted"/>
<evidence type="ECO:0000313" key="2">
    <source>
        <dbReference type="Proteomes" id="UP000523821"/>
    </source>
</evidence>
<evidence type="ECO:0008006" key="3">
    <source>
        <dbReference type="Google" id="ProtNLM"/>
    </source>
</evidence>
<dbReference type="Proteomes" id="UP000523821">
    <property type="component" value="Unassembled WGS sequence"/>
</dbReference>
<name>A0A7W9FJ56_9HYPH</name>
<reference evidence="1 2" key="1">
    <citation type="submission" date="2020-08" db="EMBL/GenBank/DDBJ databases">
        <title>Genomic Encyclopedia of Type Strains, Phase IV (KMG-IV): sequencing the most valuable type-strain genomes for metagenomic binning, comparative biology and taxonomic classification.</title>
        <authorList>
            <person name="Goeker M."/>
        </authorList>
    </citation>
    <scope>NUCLEOTIDE SEQUENCE [LARGE SCALE GENOMIC DNA]</scope>
    <source>
        <strain evidence="1 2">DSM 16268</strain>
    </source>
</reference>
<organism evidence="1 2">
    <name type="scientific">Prosthecomicrobium pneumaticum</name>
    <dbReference type="NCBI Taxonomy" id="81895"/>
    <lineage>
        <taxon>Bacteria</taxon>
        <taxon>Pseudomonadati</taxon>
        <taxon>Pseudomonadota</taxon>
        <taxon>Alphaproteobacteria</taxon>
        <taxon>Hyphomicrobiales</taxon>
        <taxon>Kaistiaceae</taxon>
        <taxon>Prosthecomicrobium</taxon>
    </lineage>
</organism>
<protein>
    <recommendedName>
        <fullName evidence="3">ATP-grasp domain-containing protein</fullName>
    </recommendedName>
</protein>
<comment type="caution">
    <text evidence="1">The sequence shown here is derived from an EMBL/GenBank/DDBJ whole genome shotgun (WGS) entry which is preliminary data.</text>
</comment>
<keyword evidence="2" id="KW-1185">Reference proteome</keyword>
<dbReference type="RefSeq" id="WP_183851799.1">
    <property type="nucleotide sequence ID" value="NZ_JACHOO010000001.1"/>
</dbReference>
<dbReference type="AlphaFoldDB" id="A0A7W9FJ56"/>